<keyword evidence="3" id="KW-1185">Reference proteome</keyword>
<protein>
    <submittedName>
        <fullName evidence="2">Uncharacterized protein</fullName>
    </submittedName>
</protein>
<dbReference type="EMBL" id="JEMN01000580">
    <property type="protein sequence ID" value="KXH59824.1"/>
    <property type="molecule type" value="Genomic_DNA"/>
</dbReference>
<accession>A0A135UHH0</accession>
<evidence type="ECO:0000313" key="2">
    <source>
        <dbReference type="EMBL" id="KXH59824.1"/>
    </source>
</evidence>
<dbReference type="AlphaFoldDB" id="A0A135UHH0"/>
<reference evidence="2 3" key="1">
    <citation type="submission" date="2014-02" db="EMBL/GenBank/DDBJ databases">
        <title>The genome sequence of Colletotrichum nymphaeae SA-01.</title>
        <authorList>
            <person name="Baroncelli R."/>
            <person name="Thon M.R."/>
        </authorList>
    </citation>
    <scope>NUCLEOTIDE SEQUENCE [LARGE SCALE GENOMIC DNA]</scope>
    <source>
        <strain evidence="2 3">SA-01</strain>
    </source>
</reference>
<feature type="region of interest" description="Disordered" evidence="1">
    <location>
        <begin position="82"/>
        <end position="129"/>
    </location>
</feature>
<evidence type="ECO:0000256" key="1">
    <source>
        <dbReference type="SAM" id="MobiDB-lite"/>
    </source>
</evidence>
<dbReference type="Proteomes" id="UP000070054">
    <property type="component" value="Unassembled WGS sequence"/>
</dbReference>
<evidence type="ECO:0000313" key="3">
    <source>
        <dbReference type="Proteomes" id="UP000070054"/>
    </source>
</evidence>
<gene>
    <name evidence="2" type="ORF">CNYM01_05401</name>
</gene>
<name>A0A135UHH0_9PEZI</name>
<comment type="caution">
    <text evidence="2">The sequence shown here is derived from an EMBL/GenBank/DDBJ whole genome shotgun (WGS) entry which is preliminary data.</text>
</comment>
<feature type="compositionally biased region" description="Basic and acidic residues" evidence="1">
    <location>
        <begin position="119"/>
        <end position="129"/>
    </location>
</feature>
<proteinExistence type="predicted"/>
<sequence>MELTPRPSPTAVRNAGFQVPGSSPSRRVFYRQKSQSARGFLPFLRPVGGLCPRYASQWIRTNPPNEAPKTRAAMMSATVGHKLSPRLPSSHRLGQKKNTGPIGSVLEPRSGHSEAMLDTEVHPRLSSDR</sequence>
<feature type="region of interest" description="Disordered" evidence="1">
    <location>
        <begin position="1"/>
        <end position="25"/>
    </location>
</feature>
<organism evidence="2 3">
    <name type="scientific">Colletotrichum nymphaeae SA-01</name>
    <dbReference type="NCBI Taxonomy" id="1460502"/>
    <lineage>
        <taxon>Eukaryota</taxon>
        <taxon>Fungi</taxon>
        <taxon>Dikarya</taxon>
        <taxon>Ascomycota</taxon>
        <taxon>Pezizomycotina</taxon>
        <taxon>Sordariomycetes</taxon>
        <taxon>Hypocreomycetidae</taxon>
        <taxon>Glomerellales</taxon>
        <taxon>Glomerellaceae</taxon>
        <taxon>Colletotrichum</taxon>
        <taxon>Colletotrichum acutatum species complex</taxon>
    </lineage>
</organism>